<dbReference type="InterPro" id="IPR000835">
    <property type="entry name" value="HTH_MarR-typ"/>
</dbReference>
<evidence type="ECO:0000259" key="1">
    <source>
        <dbReference type="Pfam" id="PF01047"/>
    </source>
</evidence>
<evidence type="ECO:0000313" key="2">
    <source>
        <dbReference type="EMBL" id="PEN86900.1"/>
    </source>
</evidence>
<dbReference type="Pfam" id="PF01047">
    <property type="entry name" value="MarR"/>
    <property type="match status" value="1"/>
</dbReference>
<dbReference type="EMBL" id="NUAP01000034">
    <property type="protein sequence ID" value="PEN86900.1"/>
    <property type="molecule type" value="Genomic_DNA"/>
</dbReference>
<accession>A0AB36T1I7</accession>
<organism evidence="2 3">
    <name type="scientific">Bacillus toyonensis</name>
    <dbReference type="NCBI Taxonomy" id="155322"/>
    <lineage>
        <taxon>Bacteria</taxon>
        <taxon>Bacillati</taxon>
        <taxon>Bacillota</taxon>
        <taxon>Bacilli</taxon>
        <taxon>Bacillales</taxon>
        <taxon>Bacillaceae</taxon>
        <taxon>Bacillus</taxon>
        <taxon>Bacillus cereus group</taxon>
    </lineage>
</organism>
<feature type="domain" description="HTH marR-type" evidence="1">
    <location>
        <begin position="37"/>
        <end position="80"/>
    </location>
</feature>
<dbReference type="Proteomes" id="UP000220078">
    <property type="component" value="Unassembled WGS sequence"/>
</dbReference>
<protein>
    <submittedName>
        <fullName evidence="2">MarR family transcriptional regulator</fullName>
    </submittedName>
</protein>
<dbReference type="GO" id="GO:0003700">
    <property type="term" value="F:DNA-binding transcription factor activity"/>
    <property type="evidence" value="ECO:0007669"/>
    <property type="project" value="InterPro"/>
</dbReference>
<proteinExistence type="predicted"/>
<dbReference type="InterPro" id="IPR036390">
    <property type="entry name" value="WH_DNA-bd_sf"/>
</dbReference>
<dbReference type="AlphaFoldDB" id="A0AB36T1I7"/>
<comment type="caution">
    <text evidence="2">The sequence shown here is derived from an EMBL/GenBank/DDBJ whole genome shotgun (WGS) entry which is preliminary data.</text>
</comment>
<reference evidence="2 3" key="1">
    <citation type="submission" date="2017-09" db="EMBL/GenBank/DDBJ databases">
        <title>Large-scale bioinformatics analysis of Bacillus genomes uncovers conserved roles of natural products in bacterial physiology.</title>
        <authorList>
            <consortium name="Agbiome Team Llc"/>
            <person name="Bleich R.M."/>
            <person name="Kirk G.J."/>
            <person name="Santa Maria K.C."/>
            <person name="Allen S.E."/>
            <person name="Farag S."/>
            <person name="Shank E.A."/>
            <person name="Bowers A."/>
        </authorList>
    </citation>
    <scope>NUCLEOTIDE SEQUENCE [LARGE SCALE GENOMIC DNA]</scope>
    <source>
        <strain evidence="2 3">AFS027629</strain>
    </source>
</reference>
<dbReference type="Gene3D" id="1.10.10.10">
    <property type="entry name" value="Winged helix-like DNA-binding domain superfamily/Winged helix DNA-binding domain"/>
    <property type="match status" value="1"/>
</dbReference>
<name>A0AB36T1I7_9BACI</name>
<sequence>MRVINDESLSLKLFVILSRELQSITKRIEKDIKIYGLNPTEFAVLKLLYSKGDQPIQKLEDKTLLASISITYVVNRLEKKR</sequence>
<evidence type="ECO:0000313" key="3">
    <source>
        <dbReference type="Proteomes" id="UP000220078"/>
    </source>
</evidence>
<dbReference type="InterPro" id="IPR036388">
    <property type="entry name" value="WH-like_DNA-bd_sf"/>
</dbReference>
<dbReference type="SUPFAM" id="SSF46785">
    <property type="entry name" value="Winged helix' DNA-binding domain"/>
    <property type="match status" value="1"/>
</dbReference>
<gene>
    <name evidence="2" type="ORF">CN551_19375</name>
</gene>